<name>A0AAD4TLR6_9MAGN</name>
<sequence>MCSSSSSASPPIIFVLYMLNLMLHLTAQSLSSLYASNGFQIHCNPSKRLPRLQAPSTRPWTSSRIGFAFHFNQNHSSKKCSGR</sequence>
<evidence type="ECO:0000313" key="3">
    <source>
        <dbReference type="Proteomes" id="UP001202328"/>
    </source>
</evidence>
<dbReference type="EMBL" id="JAJJMB010000440">
    <property type="protein sequence ID" value="KAI3962158.1"/>
    <property type="molecule type" value="Genomic_DNA"/>
</dbReference>
<keyword evidence="1" id="KW-0732">Signal</keyword>
<evidence type="ECO:0000313" key="2">
    <source>
        <dbReference type="EMBL" id="KAI3962158.1"/>
    </source>
</evidence>
<accession>A0AAD4TLR6</accession>
<comment type="caution">
    <text evidence="2">The sequence shown here is derived from an EMBL/GenBank/DDBJ whole genome shotgun (WGS) entry which is preliminary data.</text>
</comment>
<organism evidence="2 3">
    <name type="scientific">Papaver atlanticum</name>
    <dbReference type="NCBI Taxonomy" id="357466"/>
    <lineage>
        <taxon>Eukaryota</taxon>
        <taxon>Viridiplantae</taxon>
        <taxon>Streptophyta</taxon>
        <taxon>Embryophyta</taxon>
        <taxon>Tracheophyta</taxon>
        <taxon>Spermatophyta</taxon>
        <taxon>Magnoliopsida</taxon>
        <taxon>Ranunculales</taxon>
        <taxon>Papaveraceae</taxon>
        <taxon>Papaveroideae</taxon>
        <taxon>Papaver</taxon>
    </lineage>
</organism>
<reference evidence="2" key="1">
    <citation type="submission" date="2022-04" db="EMBL/GenBank/DDBJ databases">
        <title>A functionally conserved STORR gene fusion in Papaver species that diverged 16.8 million years ago.</title>
        <authorList>
            <person name="Catania T."/>
        </authorList>
    </citation>
    <scope>NUCLEOTIDE SEQUENCE</scope>
    <source>
        <strain evidence="2">S-188037</strain>
    </source>
</reference>
<evidence type="ECO:0008006" key="4">
    <source>
        <dbReference type="Google" id="ProtNLM"/>
    </source>
</evidence>
<gene>
    <name evidence="2" type="ORF">MKW98_005789</name>
</gene>
<proteinExistence type="predicted"/>
<feature type="chain" id="PRO_5041919347" description="Secreted protein" evidence="1">
    <location>
        <begin position="28"/>
        <end position="83"/>
    </location>
</feature>
<protein>
    <recommendedName>
        <fullName evidence="4">Secreted protein</fullName>
    </recommendedName>
</protein>
<feature type="signal peptide" evidence="1">
    <location>
        <begin position="1"/>
        <end position="27"/>
    </location>
</feature>
<dbReference type="AlphaFoldDB" id="A0AAD4TLR6"/>
<dbReference type="Proteomes" id="UP001202328">
    <property type="component" value="Unassembled WGS sequence"/>
</dbReference>
<keyword evidence="3" id="KW-1185">Reference proteome</keyword>
<evidence type="ECO:0000256" key="1">
    <source>
        <dbReference type="SAM" id="SignalP"/>
    </source>
</evidence>